<sequence>MKLIYIIIVLFQYFLLYPCKDIEIKAVAYSFGGDTELYGLLRDDFNRYSKEHDLGIKISFEYYTTDNSTVYASDYSATIEHLLKKRSNKYDLFFFDVMYSPRYSPYFIDLKEYLPPEHIELYSGGIAKELCTYNGKWVSLNFRINFSVIYCNKELFNTYHKEYPKTWDELLETGKYILNSEIENGNNNIVGYNAMFPDSESAMLSATEVIHSFRKSKDSPIPEYDSKEAIDALNKIKQIKDELNSNDAYLSGEGGAIKFLYGDESAKEVLNNILDISKTYFITINSDLTSVGLIIFIITIVITIIMLLSMTFIFIKRYKFAFDFLSKDLWLIFFSGLIITLSNIFTEYGMINNFKCQIRHLILSLGCNLIILPILYALISNFHDEIEYFKLIEKHKYLFIIFVNIVDIILNLLFFISPFKPYLKNISNGKNFQYCRIDNSLGVVFFSLIIGEKIIMYLCTLILIFLEWSVIKIKRDVRLITATVYTDIILYLILIIFEVTKFNNYIVYFGVRISIILVYVFSNFFIFYFMRIIFIYINNENEMNIKSSSKLSSSNRNNQSNSSSNSHNNSQNNIFFSKVMAYHYSDGVKNSNSIMKSSKLGQCNSINVIKSIIVNVLGFSDATESNSIYLSVISEFNKYAKENNIDIEAKLNVMSNINSTANLADYGTITEVLLKKKTTKYDIYVYDNLYTANYGKYLLDLKDTFSKDYLNMYYQNLLNQTCYYNDNLVGLVIYLFNL</sequence>
<comment type="caution">
    <text evidence="5">The sequence shown here is derived from an EMBL/GenBank/DDBJ whole genome shotgun (WGS) entry which is preliminary data.</text>
</comment>
<feature type="chain" id="PRO_5012282247" evidence="4">
    <location>
        <begin position="22"/>
        <end position="738"/>
    </location>
</feature>
<keyword evidence="3" id="KW-0472">Membrane</keyword>
<accession>A0A1Y1VT80</accession>
<feature type="transmembrane region" description="Helical" evidence="3">
    <location>
        <begin position="291"/>
        <end position="315"/>
    </location>
</feature>
<feature type="transmembrane region" description="Helical" evidence="3">
    <location>
        <begin position="509"/>
        <end position="537"/>
    </location>
</feature>
<dbReference type="Gene3D" id="3.40.190.10">
    <property type="entry name" value="Periplasmic binding protein-like II"/>
    <property type="match status" value="2"/>
</dbReference>
<evidence type="ECO:0000256" key="2">
    <source>
        <dbReference type="SAM" id="MobiDB-lite"/>
    </source>
</evidence>
<feature type="transmembrane region" description="Helical" evidence="3">
    <location>
        <begin position="358"/>
        <end position="378"/>
    </location>
</feature>
<feature type="transmembrane region" description="Helical" evidence="3">
    <location>
        <begin position="327"/>
        <end position="346"/>
    </location>
</feature>
<evidence type="ECO:0000256" key="1">
    <source>
        <dbReference type="ARBA" id="ARBA00022729"/>
    </source>
</evidence>
<name>A0A1Y1VT80_9FUNG</name>
<dbReference type="Proteomes" id="UP000193944">
    <property type="component" value="Unassembled WGS sequence"/>
</dbReference>
<evidence type="ECO:0000313" key="5">
    <source>
        <dbReference type="EMBL" id="ORX64393.1"/>
    </source>
</evidence>
<feature type="transmembrane region" description="Helical" evidence="3">
    <location>
        <begin position="477"/>
        <end position="497"/>
    </location>
</feature>
<dbReference type="InterPro" id="IPR050490">
    <property type="entry name" value="Bact_solute-bd_prot1"/>
</dbReference>
<dbReference type="PANTHER" id="PTHR43649">
    <property type="entry name" value="ARABINOSE-BINDING PROTEIN-RELATED"/>
    <property type="match status" value="1"/>
</dbReference>
<keyword evidence="6" id="KW-1185">Reference proteome</keyword>
<evidence type="ECO:0000313" key="6">
    <source>
        <dbReference type="Proteomes" id="UP000193944"/>
    </source>
</evidence>
<dbReference type="OrthoDB" id="2021138at2759"/>
<reference evidence="5 6" key="2">
    <citation type="submission" date="2016-08" db="EMBL/GenBank/DDBJ databases">
        <title>Pervasive Adenine N6-methylation of Active Genes in Fungi.</title>
        <authorList>
            <consortium name="DOE Joint Genome Institute"/>
            <person name="Mondo S.J."/>
            <person name="Dannebaum R.O."/>
            <person name="Kuo R.C."/>
            <person name="Labutti K."/>
            <person name="Haridas S."/>
            <person name="Kuo A."/>
            <person name="Salamov A."/>
            <person name="Ahrendt S.R."/>
            <person name="Lipzen A."/>
            <person name="Sullivan W."/>
            <person name="Andreopoulos W.B."/>
            <person name="Clum A."/>
            <person name="Lindquist E."/>
            <person name="Daum C."/>
            <person name="Ramamoorthy G.K."/>
            <person name="Gryganskyi A."/>
            <person name="Culley D."/>
            <person name="Magnuson J.K."/>
            <person name="James T.Y."/>
            <person name="O'Malley M.A."/>
            <person name="Stajich J.E."/>
            <person name="Spatafora J.W."/>
            <person name="Visel A."/>
            <person name="Grigoriev I.V."/>
        </authorList>
    </citation>
    <scope>NUCLEOTIDE SEQUENCE [LARGE SCALE GENOMIC DNA]</scope>
    <source>
        <strain evidence="5 6">S4</strain>
    </source>
</reference>
<evidence type="ECO:0000256" key="4">
    <source>
        <dbReference type="SAM" id="SignalP"/>
    </source>
</evidence>
<protein>
    <submittedName>
        <fullName evidence="5">Periplasmic binding protein-like II</fullName>
    </submittedName>
</protein>
<proteinExistence type="predicted"/>
<keyword evidence="3" id="KW-1133">Transmembrane helix</keyword>
<feature type="signal peptide" evidence="4">
    <location>
        <begin position="1"/>
        <end position="21"/>
    </location>
</feature>
<feature type="transmembrane region" description="Helical" evidence="3">
    <location>
        <begin position="398"/>
        <end position="419"/>
    </location>
</feature>
<feature type="transmembrane region" description="Helical" evidence="3">
    <location>
        <begin position="439"/>
        <end position="465"/>
    </location>
</feature>
<keyword evidence="1 4" id="KW-0732">Signal</keyword>
<dbReference type="AlphaFoldDB" id="A0A1Y1VT80"/>
<dbReference type="PANTHER" id="PTHR43649:SF33">
    <property type="entry name" value="POLYGALACTURONAN_RHAMNOGALACTURONAN-BINDING PROTEIN YTCQ"/>
    <property type="match status" value="1"/>
</dbReference>
<keyword evidence="3" id="KW-0812">Transmembrane</keyword>
<gene>
    <name evidence="5" type="ORF">BCR32DRAFT_273118</name>
</gene>
<feature type="region of interest" description="Disordered" evidence="2">
    <location>
        <begin position="548"/>
        <end position="570"/>
    </location>
</feature>
<organism evidence="5 6">
    <name type="scientific">Anaeromyces robustus</name>
    <dbReference type="NCBI Taxonomy" id="1754192"/>
    <lineage>
        <taxon>Eukaryota</taxon>
        <taxon>Fungi</taxon>
        <taxon>Fungi incertae sedis</taxon>
        <taxon>Chytridiomycota</taxon>
        <taxon>Chytridiomycota incertae sedis</taxon>
        <taxon>Neocallimastigomycetes</taxon>
        <taxon>Neocallimastigales</taxon>
        <taxon>Neocallimastigaceae</taxon>
        <taxon>Anaeromyces</taxon>
    </lineage>
</organism>
<evidence type="ECO:0000256" key="3">
    <source>
        <dbReference type="SAM" id="Phobius"/>
    </source>
</evidence>
<reference evidence="5 6" key="1">
    <citation type="submission" date="2016-08" db="EMBL/GenBank/DDBJ databases">
        <title>A Parts List for Fungal Cellulosomes Revealed by Comparative Genomics.</title>
        <authorList>
            <consortium name="DOE Joint Genome Institute"/>
            <person name="Haitjema C.H."/>
            <person name="Gilmore S.P."/>
            <person name="Henske J.K."/>
            <person name="Solomon K.V."/>
            <person name="De Groot R."/>
            <person name="Kuo A."/>
            <person name="Mondo S.J."/>
            <person name="Salamov A.A."/>
            <person name="Labutti K."/>
            <person name="Zhao Z."/>
            <person name="Chiniquy J."/>
            <person name="Barry K."/>
            <person name="Brewer H.M."/>
            <person name="Purvine S.O."/>
            <person name="Wright A.T."/>
            <person name="Boxma B."/>
            <person name="Van Alen T."/>
            <person name="Hackstein J.H."/>
            <person name="Baker S.E."/>
            <person name="Grigoriev I.V."/>
            <person name="O'Malley M.A."/>
        </authorList>
    </citation>
    <scope>NUCLEOTIDE SEQUENCE [LARGE SCALE GENOMIC DNA]</scope>
    <source>
        <strain evidence="5 6">S4</strain>
    </source>
</reference>
<dbReference type="EMBL" id="MCFG01000528">
    <property type="protein sequence ID" value="ORX64393.1"/>
    <property type="molecule type" value="Genomic_DNA"/>
</dbReference>
<dbReference type="SUPFAM" id="SSF53850">
    <property type="entry name" value="Periplasmic binding protein-like II"/>
    <property type="match status" value="1"/>
</dbReference>